<proteinExistence type="predicted"/>
<feature type="signal peptide" evidence="3">
    <location>
        <begin position="1"/>
        <end position="30"/>
    </location>
</feature>
<feature type="compositionally biased region" description="Low complexity" evidence="1">
    <location>
        <begin position="132"/>
        <end position="150"/>
    </location>
</feature>
<keyword evidence="5" id="KW-1185">Reference proteome</keyword>
<keyword evidence="2" id="KW-0472">Membrane</keyword>
<evidence type="ECO:0000256" key="2">
    <source>
        <dbReference type="SAM" id="Phobius"/>
    </source>
</evidence>
<feature type="transmembrane region" description="Helical" evidence="2">
    <location>
        <begin position="164"/>
        <end position="185"/>
    </location>
</feature>
<protein>
    <recommendedName>
        <fullName evidence="6">Integral membrane protein</fullName>
    </recommendedName>
</protein>
<gene>
    <name evidence="4" type="ORF">EJ08DRAFT_647450</name>
</gene>
<keyword evidence="2" id="KW-1133">Transmembrane helix</keyword>
<feature type="region of interest" description="Disordered" evidence="1">
    <location>
        <begin position="132"/>
        <end position="152"/>
    </location>
</feature>
<keyword evidence="3" id="KW-0732">Signal</keyword>
<dbReference type="OrthoDB" id="5426355at2759"/>
<comment type="caution">
    <text evidence="4">The sequence shown here is derived from an EMBL/GenBank/DDBJ whole genome shotgun (WGS) entry which is preliminary data.</text>
</comment>
<reference evidence="4" key="1">
    <citation type="journal article" date="2020" name="Stud. Mycol.">
        <title>101 Dothideomycetes genomes: a test case for predicting lifestyles and emergence of pathogens.</title>
        <authorList>
            <person name="Haridas S."/>
            <person name="Albert R."/>
            <person name="Binder M."/>
            <person name="Bloem J."/>
            <person name="Labutti K."/>
            <person name="Salamov A."/>
            <person name="Andreopoulos B."/>
            <person name="Baker S."/>
            <person name="Barry K."/>
            <person name="Bills G."/>
            <person name="Bluhm B."/>
            <person name="Cannon C."/>
            <person name="Castanera R."/>
            <person name="Culley D."/>
            <person name="Daum C."/>
            <person name="Ezra D."/>
            <person name="Gonzalez J."/>
            <person name="Henrissat B."/>
            <person name="Kuo A."/>
            <person name="Liang C."/>
            <person name="Lipzen A."/>
            <person name="Lutzoni F."/>
            <person name="Magnuson J."/>
            <person name="Mondo S."/>
            <person name="Nolan M."/>
            <person name="Ohm R."/>
            <person name="Pangilinan J."/>
            <person name="Park H.-J."/>
            <person name="Ramirez L."/>
            <person name="Alfaro M."/>
            <person name="Sun H."/>
            <person name="Tritt A."/>
            <person name="Yoshinaga Y."/>
            <person name="Zwiers L.-H."/>
            <person name="Turgeon B."/>
            <person name="Goodwin S."/>
            <person name="Spatafora J."/>
            <person name="Crous P."/>
            <person name="Grigoriev I."/>
        </authorList>
    </citation>
    <scope>NUCLEOTIDE SEQUENCE</scope>
    <source>
        <strain evidence="4">CBS 130266</strain>
    </source>
</reference>
<sequence>MRSLISGNFGSSSFTSLSIILLSLSTYVTAQVGVLLDRAKAPACVFDCPTINAAQAVCIPPAVAPGTQATYQQCFCQSTYLATFRAGQSTGVCDGTCSAADNAKTQKWYMDLCKTGGAVVTPNNAAVVATATGTSTSSTSTSTSRTSSKTKNNHPTWLDEHYKWVIMVAILVVAAILAIVLGVWWKRRYNRKHRNYTRDTMLAAEDAKKSMQNKHPDAPSMSTVAIPNWDGSLLMSGANSREAMASRNVDNVTPVAAATGKKGRKAKFDSAVTETGVGSSYGDEERSVGFGRSGSSRLKKTRSKRSKLSDR</sequence>
<evidence type="ECO:0000256" key="1">
    <source>
        <dbReference type="SAM" id="MobiDB-lite"/>
    </source>
</evidence>
<evidence type="ECO:0000313" key="5">
    <source>
        <dbReference type="Proteomes" id="UP000800235"/>
    </source>
</evidence>
<feature type="compositionally biased region" description="Basic residues" evidence="1">
    <location>
        <begin position="297"/>
        <end position="311"/>
    </location>
</feature>
<feature type="region of interest" description="Disordered" evidence="1">
    <location>
        <begin position="260"/>
        <end position="311"/>
    </location>
</feature>
<organism evidence="4 5">
    <name type="scientific">Tothia fuscella</name>
    <dbReference type="NCBI Taxonomy" id="1048955"/>
    <lineage>
        <taxon>Eukaryota</taxon>
        <taxon>Fungi</taxon>
        <taxon>Dikarya</taxon>
        <taxon>Ascomycota</taxon>
        <taxon>Pezizomycotina</taxon>
        <taxon>Dothideomycetes</taxon>
        <taxon>Pleosporomycetidae</taxon>
        <taxon>Venturiales</taxon>
        <taxon>Cylindrosympodiaceae</taxon>
        <taxon>Tothia</taxon>
    </lineage>
</organism>
<evidence type="ECO:0008006" key="6">
    <source>
        <dbReference type="Google" id="ProtNLM"/>
    </source>
</evidence>
<evidence type="ECO:0000256" key="3">
    <source>
        <dbReference type="SAM" id="SignalP"/>
    </source>
</evidence>
<accession>A0A9P4NXH8</accession>
<feature type="chain" id="PRO_5040481706" description="Integral membrane protein" evidence="3">
    <location>
        <begin position="31"/>
        <end position="311"/>
    </location>
</feature>
<evidence type="ECO:0000313" key="4">
    <source>
        <dbReference type="EMBL" id="KAF2433427.1"/>
    </source>
</evidence>
<name>A0A9P4NXH8_9PEZI</name>
<dbReference type="Proteomes" id="UP000800235">
    <property type="component" value="Unassembled WGS sequence"/>
</dbReference>
<dbReference type="AlphaFoldDB" id="A0A9P4NXH8"/>
<dbReference type="EMBL" id="MU007021">
    <property type="protein sequence ID" value="KAF2433427.1"/>
    <property type="molecule type" value="Genomic_DNA"/>
</dbReference>
<keyword evidence="2" id="KW-0812">Transmembrane</keyword>